<feature type="compositionally biased region" description="Low complexity" evidence="1">
    <location>
        <begin position="218"/>
        <end position="234"/>
    </location>
</feature>
<feature type="compositionally biased region" description="Low complexity" evidence="1">
    <location>
        <begin position="3289"/>
        <end position="3298"/>
    </location>
</feature>
<evidence type="ECO:0000313" key="3">
    <source>
        <dbReference type="Proteomes" id="UP000259762"/>
    </source>
</evidence>
<feature type="compositionally biased region" description="Basic and acidic residues" evidence="1">
    <location>
        <begin position="3418"/>
        <end position="3441"/>
    </location>
</feature>
<feature type="compositionally biased region" description="Basic and acidic residues" evidence="1">
    <location>
        <begin position="339"/>
        <end position="355"/>
    </location>
</feature>
<feature type="compositionally biased region" description="Basic and acidic residues" evidence="1">
    <location>
        <begin position="3492"/>
        <end position="3507"/>
    </location>
</feature>
<name>A0A2Z2LBP7_9RICK</name>
<feature type="compositionally biased region" description="Basic and acidic residues" evidence="1">
    <location>
        <begin position="235"/>
        <end position="247"/>
    </location>
</feature>
<sequence>MTEATQGSPAAATSNGAAHHPSIASTQSTSSAYTTYCSGGASKLQQYLSELDEAQSLKELGFGTGYCILEKAVENGDKQTVELLCDRFSASVLQRTLHLNSAEKSLLEQVIECNAAQNPTIALEILRKLCGTCANECAKSGQKFGVVARDLIGSLLDVTSSSQDSTIASYSADSSWDYQAISDNTELQRAQKARKEQSEQYRKDAQSAYEEALDTSRTGTGHTHSAASHAQHSSLDTKHSAHTHDSGSGHVIKAEASGDEETTPEARGVSDSREHKTQQGRGAAADTDKTTRSSTDDADARQVAQEPSGAFVAVSGRHNNQDTTTKNSEKVNDGQSSDTMKREKLSTEDAHHTSDDNSQGVSELMEEEEEHQTASSTNYYTAAETRDGLSHDEAEQLRTSVEIDIDGDAVPGGASTERKAVSARSGAAARPQQATPRKAKAPRRNSNGGRFARTTHHDSQTRSAEEQHDKHDKLGDLLQFAEQTKSNVETVVVELKSQTIPRGASTVLKKISTILKKIGEEVRYARDKVGSTIADAATQNALLAKIVGLLKRLADAIRDLLTKLVSTAQQQAQKLTTILSQVTNKVREFGAEISPIKRARIPSSHDDMAPTAKRGRAATTVPTALLNEILAAAEQGKLADALKRHIGVLSDPEMLHEVLSCRNAASLDALDLCVAKPHNIEDITSAIRALINQDNSALGTVLAYHLTRGRGQHGQSIIRRIIGAAVGRADPSVVNSTKALVTRLIGELCPNSSDIGQRLLAGHVALSALQAGSEDILSHAMTVAAIPGSNLVHNPTQDAIVASVITWIENRECKIDSVEDRGAVKAVMSLLKSSGKVSPSAVQEMVARCSVPSTAALVYEAACECDVIDPSAKCSTGTQAYVTRYELARAMGALHSTASSISGPESADLHTNIAQLLGHIDTILTDVSTLTGKQWVRVAVQLVPRTQALTTKVQHICDGITADTAASNTADIVALTLYDAQQISQMIRDVVTNHPAKRIKHTPGIFDTEGAASSKDQNLLAASERLHSALESARSAYKGPFREISIENFANSLSDAERDVVSAIMGPADDPTDTLRLELKNATRKIVDAISDNPHLVFCDQKVTEEMMHAATLLELAAKHEALGKRRSFAKDRTSNELVNSFREKAANAYYHIAQAYRLVEEHSTTALRERGGESVALVREKLLNAGNYVKRAVKSVHNSIRVTNVLEAEAWLQYGKNELSHLGTRLRNSETLLHFQRAARSAAEHVAHALVFLRLAVQILKDIVVHTVKVASGSARVTDILNNPESNLLDIMPAMRTRIRDADTALSRGNQGADYDKLREALHSADSILSEIDSALSSGNRGFLDGNAPHLVLHACAREISQRDFSATPQLSSKMSAVLTDLESVVGRLVDIKVLNTLEQSPAVEVPKEFVRSSLKTLAYTLQVRSAVAGVRALVPSNRLAEIARLLPVSDGKVVITSGADFAVVLRALIEEHNITHVRNAANRDDPIVVLSEMSRAVEGSTRGAQAAGTETDSVHTAAVPVQFVYNALVACSNAMQLSTAIDGIQAQISGDMLNEIIVAGLPNDARHSRMVSDASVISAMIDNLIRLHRGLMHQDAVYTAHNASGRGCLDLVREVINQKSKFDLGRAVPASIYSTEPRAAFIGGVVEQALIMHDGGFLGTQAGSRDSESGGRTVTVSTDVARSVVVAAMHAIQEAVVSDRRGRTIPPSLPSDAIERIVSDRAASPSSDTVTLSAQVVSGAFKHFEDEMLAIGALAPNSKIGDELVNRVVSVVLHIAARYTGVNASPCNRGALSRHVEKMVTSLYIETQKGCCRDAIRSALQEVQGVDQNVVKEAAKYATTLVTSGSSAGAVHVSSCVSLAKEIASTLSVGNITTQSAVEKSLFSFFANSRKQGVVAVSERFFANLFTAIRDSVKSAHAAVSAEAVKAPLALAFAALTDEMIQNLAQGVTKVHDVALDFWENGTVIEESSRVSAKEAEQRATTAASSVDNVPLDLARTVLITTISAVRESIARAEHLGTTHAITEQQIATLVDSKLGSQQEASQDGTTTVRVTSDLVSGILTELNGAIQQTQSTTGMSNRVQISEDLHPAIARIAVSAIKAGKTAGNSISAKLLDSMQHDVHAACGTAITAPTTDSQLSMGKAAGSTPAPVLDLATVFAGLNDAKGVMEEVIAGSNLNEGQKERIKFAIGEAESLMEHISTSSMSTVAERLQDSIRLVVSTIAGIHRDGNLAPGDQCAMSTVYGILVTQLGLVEAASISENARIVQGHDYKRLAPSVVEVGHSVVTPEQQEAHSFSDIESGDAAQSDRTVIGLCRATRLLRSISQFLAHNGTYNTLQGGKLMRHLGSAGHSLERAQQAALHLLLARIAGGGNGELVPHEQALQQAIIQCQAFLLNAKLVAAPLPGDAVSMLSGLSDAVTLLQETSQQEEHTSRPQRISKEDQALTQIFRMVSLARSAADDAQKEKVAAPYVCHDEIAARDRALMSLGAVENLVGFLYDARTQRDAEVVEQILSHLEQCRNNLQAQLIHRRNAASQAEGVQRDTVQHYSTFVQVAMHAVHIAHDLIREHVHDGAGNILDNILSGWEVTANSLSSAQSNPQEVRLRAAALIDVYEAVRDASTLVSEVCVKTEHDVFVPRKSASQVLCESVYASGPRITNAPQHQEVERELTVLVGDALSAKTLLNQVCTKLAGHEDSGIAQLMGNIEYATDTMLNRNRGIVASKEVTQLSDRIAVLTKSGLRKLAAAAGVGSSSVASTTTDLVQVSGSATTQTPASPASARRALTAAQWFGTIVDVSSCTPGAVGVQTTAPVQLQEIQDISQSLAEAVQLLYGYGLGTQLDAVQKDIVNSLKSAVGLLPLFTGTGGHSTPESLHPNTVNVVYRLGGSDIPQGNIGALAAKFEVITHKLSLLTSLGDLRNVAVKLKATHEQGSDAKARQAATQFDGIVKKVTELVKSVVQQIDNAAPVRGLEAPNAEGNRIVLQELRNVAVGALTRGYEKRGLRGMRESIESVRKSIGQKFVVVDSTLLRNMFSLGDVDSAEALCSTAALPPEHSCVEKVIATIADALRTNRVDSVRALSCLDGVLKNSIALGTLYTSETGAYALREADITDMLIAFYERNDENGISFLHGRCSSYTIDSSRIESAVLARLSNNTSLNAADTLLLDLYNRDIFTDPDVSIRQCQDAEASFLEIHLSRAYGFRGIHREGSIMEDDIGTAGQKQPNHGKKTPNFAGKLLQTIPKMEKKGQQPWYARLWQWIKGVIDWCRVVAGVAVMLIQDAVRVRRMKAQHSSRQQQETQQVADIHSARSTDTGSGKGAPDDKHDRGADDKKKAPPSFSDVAVLFRSMPKMGEGQRPWYAKLWQWVKDVTLWLVYTCAFGLAVCLDKLGIRKLNRSAEPTESGKRAPQEAQQEQSNNSSIAKEENHRGVSEAAEAKPEVAEEHSPPTSDSQQAEARSPGEDELHKSQQNKHQQGAAETPQGREGDTPSSTITDPEVVKEVSKSQDRRNSV</sequence>
<dbReference type="OrthoDB" id="7164942at2"/>
<feature type="region of interest" description="Disordered" evidence="1">
    <location>
        <begin position="1"/>
        <end position="24"/>
    </location>
</feature>
<accession>A0A2Z2LBP7</accession>
<feature type="region of interest" description="Disordered" evidence="1">
    <location>
        <begin position="402"/>
        <end position="470"/>
    </location>
</feature>
<feature type="compositionally biased region" description="Basic and acidic residues" evidence="1">
    <location>
        <begin position="455"/>
        <end position="470"/>
    </location>
</feature>
<feature type="region of interest" description="Disordered" evidence="1">
    <location>
        <begin position="188"/>
        <end position="379"/>
    </location>
</feature>
<keyword evidence="3" id="KW-1185">Reference proteome</keyword>
<proteinExistence type="predicted"/>
<feature type="compositionally biased region" description="Basic and acidic residues" evidence="1">
    <location>
        <begin position="193"/>
        <end position="205"/>
    </location>
</feature>
<feature type="region of interest" description="Disordered" evidence="1">
    <location>
        <begin position="3286"/>
        <end position="3332"/>
    </location>
</feature>
<feature type="compositionally biased region" description="Basic and acidic residues" evidence="1">
    <location>
        <begin position="286"/>
        <end position="300"/>
    </location>
</feature>
<protein>
    <submittedName>
        <fullName evidence="2">Uncharacterized protein</fullName>
    </submittedName>
</protein>
<feature type="region of interest" description="Disordered" evidence="1">
    <location>
        <begin position="3394"/>
        <end position="3507"/>
    </location>
</feature>
<dbReference type="KEGG" id="aoh:AOV_02560"/>
<feature type="compositionally biased region" description="Low complexity" evidence="1">
    <location>
        <begin position="3405"/>
        <end position="3416"/>
    </location>
</feature>
<feature type="compositionally biased region" description="Basic and acidic residues" evidence="1">
    <location>
        <begin position="268"/>
        <end position="277"/>
    </location>
</feature>
<organism evidence="2 3">
    <name type="scientific">Anaplasma ovis str. Haibei</name>
    <dbReference type="NCBI Taxonomy" id="1248439"/>
    <lineage>
        <taxon>Bacteria</taxon>
        <taxon>Pseudomonadati</taxon>
        <taxon>Pseudomonadota</taxon>
        <taxon>Alphaproteobacteria</taxon>
        <taxon>Rickettsiales</taxon>
        <taxon>Anaplasmataceae</taxon>
        <taxon>Anaplasma</taxon>
    </lineage>
</organism>
<dbReference type="RefSeq" id="WP_075139011.1">
    <property type="nucleotide sequence ID" value="NZ_CP015994.1"/>
</dbReference>
<feature type="compositionally biased region" description="Basic and acidic residues" evidence="1">
    <location>
        <begin position="3316"/>
        <end position="3330"/>
    </location>
</feature>
<dbReference type="EMBL" id="CP015994">
    <property type="protein sequence ID" value="ASI47724.1"/>
    <property type="molecule type" value="Genomic_DNA"/>
</dbReference>
<evidence type="ECO:0000313" key="2">
    <source>
        <dbReference type="EMBL" id="ASI47724.1"/>
    </source>
</evidence>
<dbReference type="Proteomes" id="UP000259762">
    <property type="component" value="Chromosome"/>
</dbReference>
<gene>
    <name evidence="2" type="ORF">AOV_02560</name>
</gene>
<feature type="compositionally biased region" description="Polar residues" evidence="1">
    <location>
        <begin position="1"/>
        <end position="16"/>
    </location>
</feature>
<feature type="compositionally biased region" description="Polar residues" evidence="1">
    <location>
        <begin position="3442"/>
        <end position="3451"/>
    </location>
</feature>
<feature type="compositionally biased region" description="Polar residues" evidence="1">
    <location>
        <begin position="317"/>
        <end position="326"/>
    </location>
</feature>
<reference evidence="3" key="1">
    <citation type="submission" date="2018-06" db="EMBL/GenBank/DDBJ databases">
        <title>The Anaplasma ovis genome reveals a high proportion of pseudogenes.</title>
        <authorList>
            <person name="Liu Z."/>
            <person name="Peasley A.M."/>
            <person name="Yang J."/>
            <person name="Li Y."/>
            <person name="Guan G."/>
            <person name="Luo J."/>
            <person name="Yin H."/>
            <person name="Brayton K.A."/>
        </authorList>
    </citation>
    <scope>NUCLEOTIDE SEQUENCE [LARGE SCALE GENOMIC DNA]</scope>
    <source>
        <strain evidence="3">Haibei</strain>
    </source>
</reference>
<reference evidence="2 3" key="2">
    <citation type="journal article" date="2019" name="BMC Genomics">
        <title>The Anaplasma ovis genome reveals a high proportion of pseudogenes.</title>
        <authorList>
            <person name="Liu Z."/>
            <person name="Peasley A.M."/>
            <person name="Yang J."/>
            <person name="Li Y."/>
            <person name="Guan G."/>
            <person name="Luo J."/>
            <person name="Yin H."/>
            <person name="Brayton K.A."/>
        </authorList>
    </citation>
    <scope>NUCLEOTIDE SEQUENCE [LARGE SCALE GENOMIC DNA]</scope>
    <source>
        <strain evidence="2 3">Haibei</strain>
    </source>
</reference>
<evidence type="ECO:0000256" key="1">
    <source>
        <dbReference type="SAM" id="MobiDB-lite"/>
    </source>
</evidence>